<evidence type="ECO:0000313" key="15">
    <source>
        <dbReference type="Proteomes" id="UP000230423"/>
    </source>
</evidence>
<keyword evidence="3 13" id="KW-0813">Transport</keyword>
<keyword evidence="15" id="KW-1185">Reference proteome</keyword>
<evidence type="ECO:0000256" key="6">
    <source>
        <dbReference type="ARBA" id="ARBA00022989"/>
    </source>
</evidence>
<feature type="non-terminal residue" evidence="14">
    <location>
        <position position="216"/>
    </location>
</feature>
<dbReference type="EMBL" id="KZ361235">
    <property type="protein sequence ID" value="PIO58419.1"/>
    <property type="molecule type" value="Genomic_DNA"/>
</dbReference>
<evidence type="ECO:0000256" key="3">
    <source>
        <dbReference type="ARBA" id="ARBA00022448"/>
    </source>
</evidence>
<dbReference type="PANTHER" id="PTHR11690:SF267">
    <property type="entry name" value="DEGENERIN MEC-10"/>
    <property type="match status" value="1"/>
</dbReference>
<proteinExistence type="inferred from homology"/>
<keyword evidence="6" id="KW-1133">Transmembrane helix</keyword>
<dbReference type="PANTHER" id="PTHR11690">
    <property type="entry name" value="AMILORIDE-SENSITIVE SODIUM CHANNEL-RELATED"/>
    <property type="match status" value="1"/>
</dbReference>
<evidence type="ECO:0000256" key="2">
    <source>
        <dbReference type="ARBA" id="ARBA00007193"/>
    </source>
</evidence>
<keyword evidence="9" id="KW-0472">Membrane</keyword>
<dbReference type="OrthoDB" id="5874059at2759"/>
<comment type="similarity">
    <text evidence="2 13">Belongs to the amiloride-sensitive sodium channel (TC 1.A.6) family.</text>
</comment>
<dbReference type="GO" id="GO:0015280">
    <property type="term" value="F:ligand-gated sodium channel activity"/>
    <property type="evidence" value="ECO:0007669"/>
    <property type="project" value="TreeGrafter"/>
</dbReference>
<dbReference type="Proteomes" id="UP000230423">
    <property type="component" value="Unassembled WGS sequence"/>
</dbReference>
<evidence type="ECO:0000256" key="13">
    <source>
        <dbReference type="RuleBase" id="RU000679"/>
    </source>
</evidence>
<protein>
    <recommendedName>
        <fullName evidence="16">Amiloride-sensitive sodium channel</fullName>
    </recommendedName>
</protein>
<evidence type="ECO:0000256" key="8">
    <source>
        <dbReference type="ARBA" id="ARBA00023065"/>
    </source>
</evidence>
<gene>
    <name evidence="14" type="ORF">TELCIR_20147</name>
</gene>
<keyword evidence="8 13" id="KW-0406">Ion transport</keyword>
<keyword evidence="11 13" id="KW-0739">Sodium transport</keyword>
<reference evidence="14 15" key="1">
    <citation type="submission" date="2015-09" db="EMBL/GenBank/DDBJ databases">
        <title>Draft genome of the parasitic nematode Teladorsagia circumcincta isolate WARC Sus (inbred).</title>
        <authorList>
            <person name="Mitreva M."/>
        </authorList>
    </citation>
    <scope>NUCLEOTIDE SEQUENCE [LARGE SCALE GENOMIC DNA]</scope>
    <source>
        <strain evidence="14 15">S</strain>
    </source>
</reference>
<keyword evidence="7" id="KW-0915">Sodium</keyword>
<evidence type="ECO:0000256" key="11">
    <source>
        <dbReference type="ARBA" id="ARBA00023201"/>
    </source>
</evidence>
<feature type="non-terminal residue" evidence="14">
    <location>
        <position position="1"/>
    </location>
</feature>
<evidence type="ECO:0000256" key="10">
    <source>
        <dbReference type="ARBA" id="ARBA00023180"/>
    </source>
</evidence>
<evidence type="ECO:0000256" key="12">
    <source>
        <dbReference type="ARBA" id="ARBA00023303"/>
    </source>
</evidence>
<name>A0A2G9TKA3_TELCI</name>
<dbReference type="GO" id="GO:0005886">
    <property type="term" value="C:plasma membrane"/>
    <property type="evidence" value="ECO:0007669"/>
    <property type="project" value="TreeGrafter"/>
</dbReference>
<keyword evidence="10" id="KW-0325">Glycoprotein</keyword>
<organism evidence="14 15">
    <name type="scientific">Teladorsagia circumcincta</name>
    <name type="common">Brown stomach worm</name>
    <name type="synonym">Ostertagia circumcincta</name>
    <dbReference type="NCBI Taxonomy" id="45464"/>
    <lineage>
        <taxon>Eukaryota</taxon>
        <taxon>Metazoa</taxon>
        <taxon>Ecdysozoa</taxon>
        <taxon>Nematoda</taxon>
        <taxon>Chromadorea</taxon>
        <taxon>Rhabditida</taxon>
        <taxon>Rhabditina</taxon>
        <taxon>Rhabditomorpha</taxon>
        <taxon>Strongyloidea</taxon>
        <taxon>Trichostrongylidae</taxon>
        <taxon>Teladorsagia</taxon>
    </lineage>
</organism>
<sequence>VAWIILLSGCALAFVYQAIAVVDKYYRMDKITDIQLKFDTAPFPAITLCNLNPYKDSTIRDEESVKKIANSVCVCEDDECEADAPKVPTESDGMCICAFDRLTQDAWPCHPKAIWQNTTCQFCDDHMFCQKYSKNGERQNEPCLCGNGEAFCMKYDRMAKLLNLWEFFGELSKVTDITDDEIEALGFGNMTDEVAIVTKAKENIIFAMSAVSEQQR</sequence>
<evidence type="ECO:0000313" key="14">
    <source>
        <dbReference type="EMBL" id="PIO58419.1"/>
    </source>
</evidence>
<evidence type="ECO:0000256" key="4">
    <source>
        <dbReference type="ARBA" id="ARBA00022461"/>
    </source>
</evidence>
<evidence type="ECO:0000256" key="7">
    <source>
        <dbReference type="ARBA" id="ARBA00023053"/>
    </source>
</evidence>
<evidence type="ECO:0000256" key="1">
    <source>
        <dbReference type="ARBA" id="ARBA00004141"/>
    </source>
</evidence>
<dbReference type="InterPro" id="IPR001873">
    <property type="entry name" value="ENaC"/>
</dbReference>
<keyword evidence="4 13" id="KW-0894">Sodium channel</keyword>
<dbReference type="Pfam" id="PF00858">
    <property type="entry name" value="ASC"/>
    <property type="match status" value="1"/>
</dbReference>
<comment type="subcellular location">
    <subcellularLocation>
        <location evidence="1">Membrane</location>
        <topology evidence="1">Multi-pass membrane protein</topology>
    </subcellularLocation>
</comment>
<keyword evidence="5 13" id="KW-0812">Transmembrane</keyword>
<evidence type="ECO:0000256" key="9">
    <source>
        <dbReference type="ARBA" id="ARBA00023136"/>
    </source>
</evidence>
<keyword evidence="12 13" id="KW-0407">Ion channel</keyword>
<evidence type="ECO:0000256" key="5">
    <source>
        <dbReference type="ARBA" id="ARBA00022692"/>
    </source>
</evidence>
<dbReference type="AlphaFoldDB" id="A0A2G9TKA3"/>
<accession>A0A2G9TKA3</accession>
<evidence type="ECO:0008006" key="16">
    <source>
        <dbReference type="Google" id="ProtNLM"/>
    </source>
</evidence>